<feature type="signal peptide" evidence="2">
    <location>
        <begin position="1"/>
        <end position="26"/>
    </location>
</feature>
<dbReference type="AlphaFoldDB" id="A0A9D9N5G6"/>
<evidence type="ECO:0000256" key="1">
    <source>
        <dbReference type="SAM" id="MobiDB-lite"/>
    </source>
</evidence>
<organism evidence="3 4">
    <name type="scientific">Candidatus Gallipaludibacter merdavium</name>
    <dbReference type="NCBI Taxonomy" id="2840839"/>
    <lineage>
        <taxon>Bacteria</taxon>
        <taxon>Pseudomonadati</taxon>
        <taxon>Bacteroidota</taxon>
        <taxon>Bacteroidia</taxon>
        <taxon>Bacteroidales</taxon>
        <taxon>Candidatus Gallipaludibacter</taxon>
    </lineage>
</organism>
<protein>
    <recommendedName>
        <fullName evidence="5">Lipoprotein</fullName>
    </recommendedName>
</protein>
<feature type="chain" id="PRO_5038571536" description="Lipoprotein" evidence="2">
    <location>
        <begin position="27"/>
        <end position="179"/>
    </location>
</feature>
<evidence type="ECO:0000313" key="4">
    <source>
        <dbReference type="Proteomes" id="UP000823641"/>
    </source>
</evidence>
<feature type="compositionally biased region" description="Polar residues" evidence="1">
    <location>
        <begin position="35"/>
        <end position="45"/>
    </location>
</feature>
<evidence type="ECO:0000256" key="2">
    <source>
        <dbReference type="SAM" id="SignalP"/>
    </source>
</evidence>
<proteinExistence type="predicted"/>
<comment type="caution">
    <text evidence="3">The sequence shown here is derived from an EMBL/GenBank/DDBJ whole genome shotgun (WGS) entry which is preliminary data.</text>
</comment>
<evidence type="ECO:0000313" key="3">
    <source>
        <dbReference type="EMBL" id="MBO8460895.1"/>
    </source>
</evidence>
<feature type="compositionally biased region" description="Low complexity" evidence="1">
    <location>
        <begin position="46"/>
        <end position="59"/>
    </location>
</feature>
<reference evidence="3" key="2">
    <citation type="journal article" date="2021" name="PeerJ">
        <title>Extensive microbial diversity within the chicken gut microbiome revealed by metagenomics and culture.</title>
        <authorList>
            <person name="Gilroy R."/>
            <person name="Ravi A."/>
            <person name="Getino M."/>
            <person name="Pursley I."/>
            <person name="Horton D.L."/>
            <person name="Alikhan N.F."/>
            <person name="Baker D."/>
            <person name="Gharbi K."/>
            <person name="Hall N."/>
            <person name="Watson M."/>
            <person name="Adriaenssens E.M."/>
            <person name="Foster-Nyarko E."/>
            <person name="Jarju S."/>
            <person name="Secka A."/>
            <person name="Antonio M."/>
            <person name="Oren A."/>
            <person name="Chaudhuri R.R."/>
            <person name="La Ragione R."/>
            <person name="Hildebrand F."/>
            <person name="Pallen M.J."/>
        </authorList>
    </citation>
    <scope>NUCLEOTIDE SEQUENCE</scope>
    <source>
        <strain evidence="3">G3-3990</strain>
    </source>
</reference>
<dbReference type="EMBL" id="JADIMG010000103">
    <property type="protein sequence ID" value="MBO8460895.1"/>
    <property type="molecule type" value="Genomic_DNA"/>
</dbReference>
<accession>A0A9D9N5G6</accession>
<dbReference type="PROSITE" id="PS51257">
    <property type="entry name" value="PROKAR_LIPOPROTEIN"/>
    <property type="match status" value="1"/>
</dbReference>
<gene>
    <name evidence="3" type="ORF">IAA73_11290</name>
</gene>
<sequence>MNKTVFKKLKVWLPALGFVGATLFSACEQGEPNIDNPNTQKPNDSTEQTDTTPQDTTPETQYRDVYINYSLNNGADDSLVTYDMYGEMHISPTLIRYDSMPDVRYIYIYVSPDDYSFMNCSAISIYGIVNNTLKPAMEYSKKTRAKGTFYFRAGEPSKVPEDSLWLTQQGWSVKNQNQM</sequence>
<dbReference type="Proteomes" id="UP000823641">
    <property type="component" value="Unassembled WGS sequence"/>
</dbReference>
<evidence type="ECO:0008006" key="5">
    <source>
        <dbReference type="Google" id="ProtNLM"/>
    </source>
</evidence>
<feature type="region of interest" description="Disordered" evidence="1">
    <location>
        <begin position="30"/>
        <end position="59"/>
    </location>
</feature>
<name>A0A9D9N5G6_9BACT</name>
<reference evidence="3" key="1">
    <citation type="submission" date="2020-10" db="EMBL/GenBank/DDBJ databases">
        <authorList>
            <person name="Gilroy R."/>
        </authorList>
    </citation>
    <scope>NUCLEOTIDE SEQUENCE</scope>
    <source>
        <strain evidence="3">G3-3990</strain>
    </source>
</reference>
<keyword evidence="2" id="KW-0732">Signal</keyword>